<comment type="subunit">
    <text evidence="4">Component of the lipopolysaccharide transport and assembly complex.</text>
</comment>
<evidence type="ECO:0000256" key="4">
    <source>
        <dbReference type="HAMAP-Rule" id="MF_01914"/>
    </source>
</evidence>
<feature type="chain" id="PRO_5017091124" description="Lipopolysaccharide export system protein LptA" evidence="4">
    <location>
        <begin position="29"/>
        <end position="232"/>
    </location>
</feature>
<organism evidence="7 8">
    <name type="scientific">Advenella kashmirensis</name>
    <dbReference type="NCBI Taxonomy" id="310575"/>
    <lineage>
        <taxon>Bacteria</taxon>
        <taxon>Pseudomonadati</taxon>
        <taxon>Pseudomonadota</taxon>
        <taxon>Betaproteobacteria</taxon>
        <taxon>Burkholderiales</taxon>
        <taxon>Alcaligenaceae</taxon>
    </lineage>
</organism>
<evidence type="ECO:0000256" key="5">
    <source>
        <dbReference type="SAM" id="MobiDB-lite"/>
    </source>
</evidence>
<feature type="compositionally biased region" description="Low complexity" evidence="5">
    <location>
        <begin position="215"/>
        <end position="232"/>
    </location>
</feature>
<dbReference type="GO" id="GO:0030288">
    <property type="term" value="C:outer membrane-bounded periplasmic space"/>
    <property type="evidence" value="ECO:0007669"/>
    <property type="project" value="TreeGrafter"/>
</dbReference>
<dbReference type="GO" id="GO:0009279">
    <property type="term" value="C:cell outer membrane"/>
    <property type="evidence" value="ECO:0007669"/>
    <property type="project" value="TreeGrafter"/>
</dbReference>
<evidence type="ECO:0000259" key="6">
    <source>
        <dbReference type="Pfam" id="PF03968"/>
    </source>
</evidence>
<dbReference type="GO" id="GO:0017089">
    <property type="term" value="F:glycolipid transfer activity"/>
    <property type="evidence" value="ECO:0007669"/>
    <property type="project" value="TreeGrafter"/>
</dbReference>
<dbReference type="Proteomes" id="UP000264036">
    <property type="component" value="Unassembled WGS sequence"/>
</dbReference>
<gene>
    <name evidence="4 7" type="primary">lptA</name>
    <name evidence="7" type="ORF">DD666_19715</name>
</gene>
<evidence type="ECO:0000313" key="7">
    <source>
        <dbReference type="EMBL" id="HBP31626.1"/>
    </source>
</evidence>
<protein>
    <recommendedName>
        <fullName evidence="4">Lipopolysaccharide export system protein LptA</fullName>
    </recommendedName>
</protein>
<dbReference type="InterPro" id="IPR005653">
    <property type="entry name" value="OstA-like_N"/>
</dbReference>
<dbReference type="GO" id="GO:0043165">
    <property type="term" value="P:Gram-negative-bacterium-type cell outer membrane assembly"/>
    <property type="evidence" value="ECO:0007669"/>
    <property type="project" value="UniProtKB-UniRule"/>
</dbReference>
<name>A0A356LKX7_9BURK</name>
<keyword evidence="1 4" id="KW-0813">Transport</keyword>
<accession>A0A356LKX7</accession>
<dbReference type="AlphaFoldDB" id="A0A356LKX7"/>
<feature type="region of interest" description="Disordered" evidence="5">
    <location>
        <begin position="205"/>
        <end position="232"/>
    </location>
</feature>
<evidence type="ECO:0000256" key="2">
    <source>
        <dbReference type="ARBA" id="ARBA00022729"/>
    </source>
</evidence>
<reference evidence="7 8" key="1">
    <citation type="journal article" date="2018" name="Nat. Biotechnol.">
        <title>A standardized bacterial taxonomy based on genome phylogeny substantially revises the tree of life.</title>
        <authorList>
            <person name="Parks D.H."/>
            <person name="Chuvochina M."/>
            <person name="Waite D.W."/>
            <person name="Rinke C."/>
            <person name="Skarshewski A."/>
            <person name="Chaumeil P.A."/>
            <person name="Hugenholtz P."/>
        </authorList>
    </citation>
    <scope>NUCLEOTIDE SEQUENCE [LARGE SCALE GENOMIC DNA]</scope>
    <source>
        <strain evidence="7">UBA10707</strain>
    </source>
</reference>
<comment type="caution">
    <text evidence="7">The sequence shown here is derived from an EMBL/GenBank/DDBJ whole genome shotgun (WGS) entry which is preliminary data.</text>
</comment>
<dbReference type="InterPro" id="IPR052037">
    <property type="entry name" value="LPS_export_LptA"/>
</dbReference>
<feature type="domain" description="Organic solvent tolerance-like N-terminal" evidence="6">
    <location>
        <begin position="46"/>
        <end position="164"/>
    </location>
</feature>
<dbReference type="EMBL" id="DOEK01000041">
    <property type="protein sequence ID" value="HBP31626.1"/>
    <property type="molecule type" value="Genomic_DNA"/>
</dbReference>
<keyword evidence="2 4" id="KW-0732">Signal</keyword>
<evidence type="ECO:0000256" key="1">
    <source>
        <dbReference type="ARBA" id="ARBA00022448"/>
    </source>
</evidence>
<dbReference type="PANTHER" id="PTHR36504">
    <property type="entry name" value="LIPOPOLYSACCHARIDE EXPORT SYSTEM PROTEIN LPTA"/>
    <property type="match status" value="1"/>
</dbReference>
<dbReference type="Pfam" id="PF03968">
    <property type="entry name" value="LptD_N"/>
    <property type="match status" value="1"/>
</dbReference>
<dbReference type="NCBIfam" id="TIGR03002">
    <property type="entry name" value="outer_YhbN_LptA"/>
    <property type="match status" value="1"/>
</dbReference>
<comment type="function">
    <text evidence="4">Involved in the assembly of lipopolysaccharide (LPS). Required for the translocation of LPS from the inner membrane to the outer membrane.</text>
</comment>
<dbReference type="GO" id="GO:0015920">
    <property type="term" value="P:lipopolysaccharide transport"/>
    <property type="evidence" value="ECO:0007669"/>
    <property type="project" value="UniProtKB-UniRule"/>
</dbReference>
<evidence type="ECO:0000313" key="8">
    <source>
        <dbReference type="Proteomes" id="UP000264036"/>
    </source>
</evidence>
<evidence type="ECO:0000256" key="3">
    <source>
        <dbReference type="ARBA" id="ARBA00022764"/>
    </source>
</evidence>
<dbReference type="GO" id="GO:0001530">
    <property type="term" value="F:lipopolysaccharide binding"/>
    <property type="evidence" value="ECO:0007669"/>
    <property type="project" value="InterPro"/>
</dbReference>
<comment type="subcellular location">
    <subcellularLocation>
        <location evidence="4">Periplasm</location>
    </subcellularLocation>
</comment>
<dbReference type="HAMAP" id="MF_01914">
    <property type="entry name" value="LPS_assembly_LptA"/>
    <property type="match status" value="1"/>
</dbReference>
<comment type="similarity">
    <text evidence="4">Belongs to the LptA family.</text>
</comment>
<dbReference type="Gene3D" id="2.60.450.10">
    <property type="entry name" value="Lipopolysaccharide (LPS) transport protein A like domain"/>
    <property type="match status" value="1"/>
</dbReference>
<dbReference type="PANTHER" id="PTHR36504:SF1">
    <property type="entry name" value="LIPOPOLYSACCHARIDE EXPORT SYSTEM PROTEIN LPTA"/>
    <property type="match status" value="1"/>
</dbReference>
<sequence length="232" mass="24495" precursor="true">MNASSFRITTPALCLGLCALLAGTAALAQTSGGSNNAANKEEPDTQVLSDTLSYDDANKTSVFTGNVILTRGLMKLTADKLSLREDAQGFQHGVATVSKSRFVFIRQERPESYEVVEARGDRGEYDGKLNTVKMIGHATVTRFVCGKPFDTVNGEVVTFNNQNNTYSATGGPSSAAQPGRVRSIAQPRAKTDQAVAECRKLYNNKPMPSTIQAPAQDGGSAATGAAGKATQN</sequence>
<proteinExistence type="inferred from homology"/>
<feature type="signal peptide" evidence="4">
    <location>
        <begin position="1"/>
        <end position="28"/>
    </location>
</feature>
<dbReference type="InterPro" id="IPR014340">
    <property type="entry name" value="LptA"/>
</dbReference>
<keyword evidence="3 4" id="KW-0574">Periplasm</keyword>